<dbReference type="PANTHER" id="PTHR43133:SF63">
    <property type="entry name" value="RNA POLYMERASE SIGMA FACTOR FECI-RELATED"/>
    <property type="match status" value="1"/>
</dbReference>
<keyword evidence="6" id="KW-0240">DNA-directed RNA polymerase</keyword>
<evidence type="ECO:0000256" key="4">
    <source>
        <dbReference type="ARBA" id="ARBA00023163"/>
    </source>
</evidence>
<keyword evidence="3" id="KW-0731">Sigma factor</keyword>
<feature type="domain" description="HTH luxR-type" evidence="5">
    <location>
        <begin position="126"/>
        <end position="179"/>
    </location>
</feature>
<dbReference type="GO" id="GO:0003677">
    <property type="term" value="F:DNA binding"/>
    <property type="evidence" value="ECO:0007669"/>
    <property type="project" value="InterPro"/>
</dbReference>
<evidence type="ECO:0000259" key="5">
    <source>
        <dbReference type="SMART" id="SM00421"/>
    </source>
</evidence>
<keyword evidence="2" id="KW-0805">Transcription regulation</keyword>
<dbReference type="InterPro" id="IPR013325">
    <property type="entry name" value="RNA_pol_sigma_r2"/>
</dbReference>
<dbReference type="NCBIfam" id="TIGR02937">
    <property type="entry name" value="sigma70-ECF"/>
    <property type="match status" value="1"/>
</dbReference>
<dbReference type="Gene3D" id="1.10.10.10">
    <property type="entry name" value="Winged helix-like DNA-binding domain superfamily/Winged helix DNA-binding domain"/>
    <property type="match status" value="1"/>
</dbReference>
<keyword evidence="7" id="KW-1185">Reference proteome</keyword>
<dbReference type="CDD" id="cd06171">
    <property type="entry name" value="Sigma70_r4"/>
    <property type="match status" value="1"/>
</dbReference>
<dbReference type="GO" id="GO:0016987">
    <property type="term" value="F:sigma factor activity"/>
    <property type="evidence" value="ECO:0007669"/>
    <property type="project" value="UniProtKB-KW"/>
</dbReference>
<keyword evidence="4" id="KW-0804">Transcription</keyword>
<evidence type="ECO:0000256" key="1">
    <source>
        <dbReference type="ARBA" id="ARBA00010641"/>
    </source>
</evidence>
<dbReference type="InterPro" id="IPR013324">
    <property type="entry name" value="RNA_pol_sigma_r3/r4-like"/>
</dbReference>
<dbReference type="PANTHER" id="PTHR43133">
    <property type="entry name" value="RNA POLYMERASE ECF-TYPE SIGMA FACTO"/>
    <property type="match status" value="1"/>
</dbReference>
<accession>A0A9W6JBU1</accession>
<dbReference type="EMBL" id="BSFJ01000027">
    <property type="protein sequence ID" value="GLK73521.1"/>
    <property type="molecule type" value="Genomic_DNA"/>
</dbReference>
<comment type="caution">
    <text evidence="6">The sequence shown here is derived from an EMBL/GenBank/DDBJ whole genome shotgun (WGS) entry which is preliminary data.</text>
</comment>
<comment type="similarity">
    <text evidence="1">Belongs to the sigma-70 factor family. ECF subfamily.</text>
</comment>
<dbReference type="Proteomes" id="UP001143370">
    <property type="component" value="Unassembled WGS sequence"/>
</dbReference>
<evidence type="ECO:0000313" key="7">
    <source>
        <dbReference type="Proteomes" id="UP001143370"/>
    </source>
</evidence>
<evidence type="ECO:0000256" key="2">
    <source>
        <dbReference type="ARBA" id="ARBA00023015"/>
    </source>
</evidence>
<reference evidence="6" key="2">
    <citation type="submission" date="2023-01" db="EMBL/GenBank/DDBJ databases">
        <authorList>
            <person name="Sun Q."/>
            <person name="Evtushenko L."/>
        </authorList>
    </citation>
    <scope>NUCLEOTIDE SEQUENCE</scope>
    <source>
        <strain evidence="6">VKM B-2484</strain>
    </source>
</reference>
<reference evidence="6" key="1">
    <citation type="journal article" date="2014" name="Int. J. Syst. Evol. Microbiol.">
        <title>Complete genome sequence of Corynebacterium casei LMG S-19264T (=DSM 44701T), isolated from a smear-ripened cheese.</title>
        <authorList>
            <consortium name="US DOE Joint Genome Institute (JGI-PGF)"/>
            <person name="Walter F."/>
            <person name="Albersmeier A."/>
            <person name="Kalinowski J."/>
            <person name="Ruckert C."/>
        </authorList>
    </citation>
    <scope>NUCLEOTIDE SEQUENCE</scope>
    <source>
        <strain evidence="6">VKM B-2484</strain>
    </source>
</reference>
<dbReference type="PRINTS" id="PR00038">
    <property type="entry name" value="HTHLUXR"/>
</dbReference>
<dbReference type="InterPro" id="IPR013249">
    <property type="entry name" value="RNA_pol_sigma70_r4_t2"/>
</dbReference>
<dbReference type="SUPFAM" id="SSF88946">
    <property type="entry name" value="Sigma2 domain of RNA polymerase sigma factors"/>
    <property type="match status" value="1"/>
</dbReference>
<sequence>MRSSRTKGVPVLALATDLGFLFRTEHERLMRAMRRLVGSPNTAEDLVQDVFVGLLRGSAFADAENKQAYLARCATNMALDHLRRERARARYLCGSDLSDCEVACTAPLPDETLQGVQELALLRRTVDQLPPKCRVVFLLSRDHGLTMREIAARLGLSEKTVEKHIARAMTQCRQALRAAGRPL</sequence>
<dbReference type="GO" id="GO:0006352">
    <property type="term" value="P:DNA-templated transcription initiation"/>
    <property type="evidence" value="ECO:0007669"/>
    <property type="project" value="InterPro"/>
</dbReference>
<name>A0A9W6JBU1_9HYPH</name>
<dbReference type="InterPro" id="IPR000792">
    <property type="entry name" value="Tscrpt_reg_LuxR_C"/>
</dbReference>
<dbReference type="InterPro" id="IPR007627">
    <property type="entry name" value="RNA_pol_sigma70_r2"/>
</dbReference>
<dbReference type="Pfam" id="PF08281">
    <property type="entry name" value="Sigma70_r4_2"/>
    <property type="match status" value="1"/>
</dbReference>
<evidence type="ECO:0000313" key="6">
    <source>
        <dbReference type="EMBL" id="GLK73521.1"/>
    </source>
</evidence>
<dbReference type="SUPFAM" id="SSF88659">
    <property type="entry name" value="Sigma3 and sigma4 domains of RNA polymerase sigma factors"/>
    <property type="match status" value="1"/>
</dbReference>
<organism evidence="6 7">
    <name type="scientific">Ancylobacter dichloromethanicus</name>
    <dbReference type="NCBI Taxonomy" id="518825"/>
    <lineage>
        <taxon>Bacteria</taxon>
        <taxon>Pseudomonadati</taxon>
        <taxon>Pseudomonadota</taxon>
        <taxon>Alphaproteobacteria</taxon>
        <taxon>Hyphomicrobiales</taxon>
        <taxon>Xanthobacteraceae</taxon>
        <taxon>Ancylobacter</taxon>
    </lineage>
</organism>
<dbReference type="SMART" id="SM00421">
    <property type="entry name" value="HTH_LUXR"/>
    <property type="match status" value="1"/>
</dbReference>
<evidence type="ECO:0000256" key="3">
    <source>
        <dbReference type="ARBA" id="ARBA00023082"/>
    </source>
</evidence>
<protein>
    <submittedName>
        <fullName evidence="6">DNA-directed RNA polymerase sigma-70 factor</fullName>
    </submittedName>
</protein>
<proteinExistence type="inferred from homology"/>
<dbReference type="AlphaFoldDB" id="A0A9W6JBU1"/>
<gene>
    <name evidence="6" type="ORF">GCM10017643_36380</name>
</gene>
<dbReference type="InterPro" id="IPR036388">
    <property type="entry name" value="WH-like_DNA-bd_sf"/>
</dbReference>
<dbReference type="Pfam" id="PF04542">
    <property type="entry name" value="Sigma70_r2"/>
    <property type="match status" value="1"/>
</dbReference>
<dbReference type="InterPro" id="IPR014284">
    <property type="entry name" value="RNA_pol_sigma-70_dom"/>
</dbReference>
<dbReference type="GO" id="GO:0000428">
    <property type="term" value="C:DNA-directed RNA polymerase complex"/>
    <property type="evidence" value="ECO:0007669"/>
    <property type="project" value="UniProtKB-KW"/>
</dbReference>
<dbReference type="InterPro" id="IPR039425">
    <property type="entry name" value="RNA_pol_sigma-70-like"/>
</dbReference>
<dbReference type="Gene3D" id="1.10.1740.10">
    <property type="match status" value="1"/>
</dbReference>